<reference evidence="1 2" key="1">
    <citation type="submission" date="2016-10" db="EMBL/GenBank/DDBJ databases">
        <authorList>
            <person name="Varghese N."/>
            <person name="Submissions S."/>
        </authorList>
    </citation>
    <scope>NUCLEOTIDE SEQUENCE [LARGE SCALE GENOMIC DNA]</scope>
    <source>
        <strain evidence="1 2">FF3</strain>
    </source>
</reference>
<dbReference type="AlphaFoldDB" id="A0A975W7W5"/>
<gene>
    <name evidence="1" type="ORF">SAMN04487940_102397</name>
</gene>
<evidence type="ECO:0000313" key="2">
    <source>
        <dbReference type="Proteomes" id="UP000182932"/>
    </source>
</evidence>
<dbReference type="GeneID" id="80817254"/>
<sequence length="240" mass="26423">MHRGLLLILLIVLPVTLAAEETVLASVESTRLAPAATRLAPDQSLRPAPRSLRDPRMRWPAGTREAALWTQVMLSALEQGHARPLIETVPRDIAQWCPAYPDNPAPARAAFWAGFASTLAKYESTYRPQAVGGGGLWHGLLQILPGTAHFNKCTATTGPALRNGAANLSCALRIMARTVPRDQAISLKDSRWRGVAADWGPMRSEPKRRDMARWLSQQSYCQPIQSTRPRLRPASWPPTV</sequence>
<name>A0A975W7W5_9RHOB</name>
<evidence type="ECO:0008006" key="3">
    <source>
        <dbReference type="Google" id="ProtNLM"/>
    </source>
</evidence>
<comment type="caution">
    <text evidence="1">The sequence shown here is derived from an EMBL/GenBank/DDBJ whole genome shotgun (WGS) entry which is preliminary data.</text>
</comment>
<dbReference type="RefSeq" id="WP_139211207.1">
    <property type="nucleotide sequence ID" value="NZ_FNYY01000002.1"/>
</dbReference>
<organism evidence="1 2">
    <name type="scientific">Marinovum algicola</name>
    <dbReference type="NCBI Taxonomy" id="42444"/>
    <lineage>
        <taxon>Bacteria</taxon>
        <taxon>Pseudomonadati</taxon>
        <taxon>Pseudomonadota</taxon>
        <taxon>Alphaproteobacteria</taxon>
        <taxon>Rhodobacterales</taxon>
        <taxon>Roseobacteraceae</taxon>
        <taxon>Marinovum</taxon>
    </lineage>
</organism>
<proteinExistence type="predicted"/>
<accession>A0A975W7W5</accession>
<dbReference type="EMBL" id="FNYY01000002">
    <property type="protein sequence ID" value="SEI92876.1"/>
    <property type="molecule type" value="Genomic_DNA"/>
</dbReference>
<evidence type="ECO:0000313" key="1">
    <source>
        <dbReference type="EMBL" id="SEI92876.1"/>
    </source>
</evidence>
<dbReference type="InterPro" id="IPR023346">
    <property type="entry name" value="Lysozyme-like_dom_sf"/>
</dbReference>
<protein>
    <recommendedName>
        <fullName evidence="3">Transglycosylase SLT domain-containing protein</fullName>
    </recommendedName>
</protein>
<dbReference type="Proteomes" id="UP000182932">
    <property type="component" value="Unassembled WGS sequence"/>
</dbReference>
<keyword evidence="2" id="KW-1185">Reference proteome</keyword>
<dbReference type="SUPFAM" id="SSF53955">
    <property type="entry name" value="Lysozyme-like"/>
    <property type="match status" value="1"/>
</dbReference>